<dbReference type="CDD" id="cd02696">
    <property type="entry name" value="MurNAc-LAA"/>
    <property type="match status" value="1"/>
</dbReference>
<feature type="domain" description="MurNAc-LAA" evidence="3">
    <location>
        <begin position="379"/>
        <end position="488"/>
    </location>
</feature>
<evidence type="ECO:0000256" key="1">
    <source>
        <dbReference type="ARBA" id="ARBA00022801"/>
    </source>
</evidence>
<organism evidence="4 5">
    <name type="scientific">Ferviditalea candida</name>
    <dbReference type="NCBI Taxonomy" id="3108399"/>
    <lineage>
        <taxon>Bacteria</taxon>
        <taxon>Bacillati</taxon>
        <taxon>Bacillota</taxon>
        <taxon>Bacilli</taxon>
        <taxon>Bacillales</taxon>
        <taxon>Paenibacillaceae</taxon>
        <taxon>Ferviditalea</taxon>
    </lineage>
</organism>
<dbReference type="InterPro" id="IPR036582">
    <property type="entry name" value="Mao_N_sf"/>
</dbReference>
<name>A0ABU5ZFR1_9BACL</name>
<evidence type="ECO:0000313" key="5">
    <source>
        <dbReference type="Proteomes" id="UP001310386"/>
    </source>
</evidence>
<dbReference type="SMART" id="SM00646">
    <property type="entry name" value="Ami_3"/>
    <property type="match status" value="1"/>
</dbReference>
<protein>
    <submittedName>
        <fullName evidence="4">N-acetylmuramoyl-L-alanine amidase family protein</fullName>
    </submittedName>
</protein>
<dbReference type="InterPro" id="IPR021731">
    <property type="entry name" value="AMIN_dom"/>
</dbReference>
<sequence length="494" mass="53906">MKRFAFSLLSILLMISLLPVMVNAEKSIEIFVNGEKIESQHSPLIADQTVLMPLDAIRTGFGAQADWSQTSGSIAIRRSQVSMEMSVGRKEASVSGQSFEMDEAPRAVNGTVYVPARFTGGKLGAKVTWDALNRSLYIFVNDRKVQIESVNESPASQAGKESAASDGGDAGSGSGNKDGQAILSGNRKETPSSFSITQISRPEKPFVVQSIQSVGDQIVLQADAPLSSNVFGLSDPNRIVMDLPYGRFAEQLNGQKAGTSGEIPTNHPLISKIRYAVFSVIPSTIRIVIDLKQPAEYKVVADDTRHRLILSLRTHMYKVVVDAGHGGRDPGSTGVGGTDEKQFTLSLAQKVNQYLEAEPLLEPFMTRTDDSTVSLDDRVDFANRMQADLFVSVHANIYETNSAIRGGETYYSRSDSLPLAQILHRSVLAATGFPDRGVRQEDYRVIKNTTMPAALLEVGYFSNPSDEAQMLKADVQDRIARSIVEGIKEYLHLK</sequence>
<dbReference type="SUPFAM" id="SSF53187">
    <property type="entry name" value="Zn-dependent exopeptidases"/>
    <property type="match status" value="1"/>
</dbReference>
<comment type="caution">
    <text evidence="4">The sequence shown here is derived from an EMBL/GenBank/DDBJ whole genome shotgun (WGS) entry which is preliminary data.</text>
</comment>
<keyword evidence="5" id="KW-1185">Reference proteome</keyword>
<dbReference type="Proteomes" id="UP001310386">
    <property type="component" value="Unassembled WGS sequence"/>
</dbReference>
<gene>
    <name evidence="4" type="ORF">VF724_06620</name>
</gene>
<reference evidence="4" key="1">
    <citation type="submission" date="2023-12" db="EMBL/GenBank/DDBJ databases">
        <title>Fervidustalea candida gen. nov., sp. nov., a novel member of the family Paenibacillaceae isolated from a geothermal area.</title>
        <authorList>
            <person name="Li W.-J."/>
            <person name="Jiao J.-Y."/>
            <person name="Chen Y."/>
        </authorList>
    </citation>
    <scope>NUCLEOTIDE SEQUENCE</scope>
    <source>
        <strain evidence="4">SYSU GA230002</strain>
    </source>
</reference>
<evidence type="ECO:0000256" key="2">
    <source>
        <dbReference type="SAM" id="MobiDB-lite"/>
    </source>
</evidence>
<dbReference type="EMBL" id="JAYJLD010000007">
    <property type="protein sequence ID" value="MEB3101335.1"/>
    <property type="molecule type" value="Genomic_DNA"/>
</dbReference>
<evidence type="ECO:0000313" key="4">
    <source>
        <dbReference type="EMBL" id="MEB3101335.1"/>
    </source>
</evidence>
<dbReference type="PANTHER" id="PTHR30404:SF0">
    <property type="entry name" value="N-ACETYLMURAMOYL-L-ALANINE AMIDASE AMIC"/>
    <property type="match status" value="1"/>
</dbReference>
<feature type="compositionally biased region" description="Low complexity" evidence="2">
    <location>
        <begin position="158"/>
        <end position="167"/>
    </location>
</feature>
<dbReference type="PANTHER" id="PTHR30404">
    <property type="entry name" value="N-ACETYLMURAMOYL-L-ALANINE AMIDASE"/>
    <property type="match status" value="1"/>
</dbReference>
<proteinExistence type="predicted"/>
<dbReference type="Gene3D" id="2.60.40.3500">
    <property type="match status" value="1"/>
</dbReference>
<dbReference type="Pfam" id="PF11741">
    <property type="entry name" value="AMIN"/>
    <property type="match status" value="1"/>
</dbReference>
<dbReference type="InterPro" id="IPR012854">
    <property type="entry name" value="Cu_amine_oxidase-like_N"/>
</dbReference>
<dbReference type="Pfam" id="PF01520">
    <property type="entry name" value="Amidase_3"/>
    <property type="match status" value="1"/>
</dbReference>
<evidence type="ECO:0000259" key="3">
    <source>
        <dbReference type="SMART" id="SM00646"/>
    </source>
</evidence>
<dbReference type="InterPro" id="IPR002508">
    <property type="entry name" value="MurNAc-LAA_cat"/>
</dbReference>
<accession>A0ABU5ZFR1</accession>
<dbReference type="RefSeq" id="WP_371753451.1">
    <property type="nucleotide sequence ID" value="NZ_JAYJLD010000007.1"/>
</dbReference>
<feature type="region of interest" description="Disordered" evidence="2">
    <location>
        <begin position="150"/>
        <end position="196"/>
    </location>
</feature>
<dbReference type="SUPFAM" id="SSF55383">
    <property type="entry name" value="Copper amine oxidase, domain N"/>
    <property type="match status" value="1"/>
</dbReference>
<dbReference type="Gene3D" id="3.30.457.10">
    <property type="entry name" value="Copper amine oxidase-like, N-terminal domain"/>
    <property type="match status" value="1"/>
</dbReference>
<dbReference type="Gene3D" id="3.40.630.40">
    <property type="entry name" value="Zn-dependent exopeptidases"/>
    <property type="match status" value="1"/>
</dbReference>
<dbReference type="Pfam" id="PF07833">
    <property type="entry name" value="Cu_amine_oxidN1"/>
    <property type="match status" value="1"/>
</dbReference>
<keyword evidence="1" id="KW-0378">Hydrolase</keyword>
<dbReference type="InterPro" id="IPR050695">
    <property type="entry name" value="N-acetylmuramoyl_amidase_3"/>
</dbReference>